<reference evidence="3 4" key="1">
    <citation type="submission" date="2018-08" db="EMBL/GenBank/DDBJ databases">
        <title>Lysobacter weifangensis sp. nov., a new member of the family 'Xanthomonadaceae', isolated from soil in a farmland.</title>
        <authorList>
            <person name="Zhao H."/>
        </authorList>
    </citation>
    <scope>NUCLEOTIDE SEQUENCE [LARGE SCALE GENOMIC DNA]</scope>
    <source>
        <strain evidence="3 4">WF-2</strain>
    </source>
</reference>
<dbReference type="HAMAP" id="MF_02210">
    <property type="entry name" value="RimI"/>
    <property type="match status" value="1"/>
</dbReference>
<protein>
    <recommendedName>
        <fullName evidence="1">[Ribosomal protein bS18]-alanine N-acetyltransferase</fullName>
        <ecNumber evidence="1">2.3.1.266</ecNumber>
    </recommendedName>
</protein>
<evidence type="ECO:0000259" key="2">
    <source>
        <dbReference type="PROSITE" id="PS51186"/>
    </source>
</evidence>
<comment type="catalytic activity">
    <reaction evidence="1">
        <text>N-terminal L-alanyl-[ribosomal protein bS18] + acetyl-CoA = N-terminal N(alpha)-acetyl-L-alanyl-[ribosomal protein bS18] + CoA + H(+)</text>
        <dbReference type="Rhea" id="RHEA:43756"/>
        <dbReference type="Rhea" id="RHEA-COMP:10676"/>
        <dbReference type="Rhea" id="RHEA-COMP:10677"/>
        <dbReference type="ChEBI" id="CHEBI:15378"/>
        <dbReference type="ChEBI" id="CHEBI:57287"/>
        <dbReference type="ChEBI" id="CHEBI:57288"/>
        <dbReference type="ChEBI" id="CHEBI:64718"/>
        <dbReference type="ChEBI" id="CHEBI:83683"/>
        <dbReference type="EC" id="2.3.1.266"/>
    </reaction>
</comment>
<gene>
    <name evidence="1 3" type="primary">rimI</name>
    <name evidence="3" type="ORF">D0Y53_07485</name>
</gene>
<keyword evidence="4" id="KW-1185">Reference proteome</keyword>
<sequence length="162" mass="17796">MNALAADAASVPATLRPMREDDLDAVLAVEQRAYPFPWTRGIFRDCLHAGYPAWVLQRDGELIGYAVLSIAADEAHVLNVCVAPEVQGEGHGRRLLRALLQLARAHGAQRVFLEVRPSNAVAIALYHAEGFNEIGRRPRYYPAIGGREDAIVMALELLDQEA</sequence>
<comment type="caution">
    <text evidence="1">Lacks conserved residue(s) required for the propagation of feature annotation.</text>
</comment>
<dbReference type="EMBL" id="QVPD01000006">
    <property type="protein sequence ID" value="RFP60534.1"/>
    <property type="molecule type" value="Genomic_DNA"/>
</dbReference>
<evidence type="ECO:0000313" key="4">
    <source>
        <dbReference type="Proteomes" id="UP000262917"/>
    </source>
</evidence>
<proteinExistence type="inferred from homology"/>
<comment type="subcellular location">
    <subcellularLocation>
        <location evidence="1">Cytoplasm</location>
    </subcellularLocation>
</comment>
<comment type="function">
    <text evidence="1">Acetylates the N-terminal alanine of ribosomal protein bS18.</text>
</comment>
<comment type="similarity">
    <text evidence="1">Belongs to the acetyltransferase family. RimI subfamily.</text>
</comment>
<evidence type="ECO:0000256" key="1">
    <source>
        <dbReference type="HAMAP-Rule" id="MF_02210"/>
    </source>
</evidence>
<feature type="active site" description="Proton acceptor" evidence="1">
    <location>
        <position position="114"/>
    </location>
</feature>
<dbReference type="GO" id="GO:0008999">
    <property type="term" value="F:protein-N-terminal-alanine acetyltransferase activity"/>
    <property type="evidence" value="ECO:0007669"/>
    <property type="project" value="UniProtKB-UniRule"/>
</dbReference>
<dbReference type="AlphaFoldDB" id="A0A372DM33"/>
<evidence type="ECO:0000313" key="3">
    <source>
        <dbReference type="EMBL" id="RFP60534.1"/>
    </source>
</evidence>
<dbReference type="PROSITE" id="PS51186">
    <property type="entry name" value="GNAT"/>
    <property type="match status" value="1"/>
</dbReference>
<name>A0A372DM33_9GAMM</name>
<dbReference type="InterPro" id="IPR000182">
    <property type="entry name" value="GNAT_dom"/>
</dbReference>
<feature type="domain" description="N-acetyltransferase" evidence="2">
    <location>
        <begin position="13"/>
        <end position="158"/>
    </location>
</feature>
<dbReference type="InterPro" id="IPR043690">
    <property type="entry name" value="RimI"/>
</dbReference>
<accession>A0A372DM33</accession>
<dbReference type="CDD" id="cd04301">
    <property type="entry name" value="NAT_SF"/>
    <property type="match status" value="1"/>
</dbReference>
<dbReference type="RefSeq" id="WP_117202594.1">
    <property type="nucleotide sequence ID" value="NZ_JBHTBK010000018.1"/>
</dbReference>
<comment type="caution">
    <text evidence="3">The sequence shown here is derived from an EMBL/GenBank/DDBJ whole genome shotgun (WGS) entry which is preliminary data.</text>
</comment>
<dbReference type="PANTHER" id="PTHR43617">
    <property type="entry name" value="L-AMINO ACID N-ACETYLTRANSFERASE"/>
    <property type="match status" value="1"/>
</dbReference>
<dbReference type="Proteomes" id="UP000262917">
    <property type="component" value="Unassembled WGS sequence"/>
</dbReference>
<dbReference type="InterPro" id="IPR050276">
    <property type="entry name" value="MshD_Acetyltransferase"/>
</dbReference>
<organism evidence="3 4">
    <name type="scientific">Cognatiluteimonas weifangensis</name>
    <dbReference type="NCBI Taxonomy" id="2303539"/>
    <lineage>
        <taxon>Bacteria</taxon>
        <taxon>Pseudomonadati</taxon>
        <taxon>Pseudomonadota</taxon>
        <taxon>Gammaproteobacteria</taxon>
        <taxon>Lysobacterales</taxon>
        <taxon>Lysobacteraceae</taxon>
        <taxon>Cognatiluteimonas</taxon>
    </lineage>
</organism>
<dbReference type="EC" id="2.3.1.266" evidence="1"/>
<dbReference type="OrthoDB" id="9796919at2"/>
<feature type="active site" description="Proton donor" evidence="1">
    <location>
        <position position="126"/>
    </location>
</feature>
<dbReference type="PANTHER" id="PTHR43617:SF35">
    <property type="entry name" value="[RIBOSOMAL PROTEIN BS18]-ALANINE N-ACETYLTRANSFERASE"/>
    <property type="match status" value="1"/>
</dbReference>
<dbReference type="Pfam" id="PF00583">
    <property type="entry name" value="Acetyltransf_1"/>
    <property type="match status" value="1"/>
</dbReference>
<feature type="binding site" evidence="1">
    <location>
        <position position="119"/>
    </location>
    <ligand>
        <name>acetyl-CoA</name>
        <dbReference type="ChEBI" id="CHEBI:57288"/>
    </ligand>
</feature>
<dbReference type="GO" id="GO:0005737">
    <property type="term" value="C:cytoplasm"/>
    <property type="evidence" value="ECO:0007669"/>
    <property type="project" value="UniProtKB-SubCell"/>
</dbReference>
<dbReference type="Gene3D" id="3.40.630.30">
    <property type="match status" value="1"/>
</dbReference>
<dbReference type="NCBIfam" id="TIGR01575">
    <property type="entry name" value="rimI"/>
    <property type="match status" value="1"/>
</dbReference>
<keyword evidence="1" id="KW-0963">Cytoplasm</keyword>
<dbReference type="InterPro" id="IPR006464">
    <property type="entry name" value="AcTrfase_RimI/Ard1"/>
</dbReference>
<keyword evidence="1" id="KW-0012">Acyltransferase</keyword>
<dbReference type="SUPFAM" id="SSF55729">
    <property type="entry name" value="Acyl-CoA N-acyltransferases (Nat)"/>
    <property type="match status" value="1"/>
</dbReference>
<keyword evidence="1 3" id="KW-0808">Transferase</keyword>
<dbReference type="InterPro" id="IPR016181">
    <property type="entry name" value="Acyl_CoA_acyltransferase"/>
</dbReference>